<feature type="non-terminal residue" evidence="1">
    <location>
        <position position="77"/>
    </location>
</feature>
<evidence type="ECO:0000313" key="1">
    <source>
        <dbReference type="EMBL" id="SVD33516.1"/>
    </source>
</evidence>
<gene>
    <name evidence="1" type="ORF">METZ01_LOCUS386370</name>
</gene>
<reference evidence="1" key="1">
    <citation type="submission" date="2018-05" db="EMBL/GenBank/DDBJ databases">
        <authorList>
            <person name="Lanie J.A."/>
            <person name="Ng W.-L."/>
            <person name="Kazmierczak K.M."/>
            <person name="Andrzejewski T.M."/>
            <person name="Davidsen T.M."/>
            <person name="Wayne K.J."/>
            <person name="Tettelin H."/>
            <person name="Glass J.I."/>
            <person name="Rusch D."/>
            <person name="Podicherti R."/>
            <person name="Tsui H.-C.T."/>
            <person name="Winkler M.E."/>
        </authorList>
    </citation>
    <scope>NUCLEOTIDE SEQUENCE</scope>
</reference>
<name>A0A382UGY0_9ZZZZ</name>
<dbReference type="EMBL" id="UINC01144172">
    <property type="protein sequence ID" value="SVD33516.1"/>
    <property type="molecule type" value="Genomic_DNA"/>
</dbReference>
<organism evidence="1">
    <name type="scientific">marine metagenome</name>
    <dbReference type="NCBI Taxonomy" id="408172"/>
    <lineage>
        <taxon>unclassified sequences</taxon>
        <taxon>metagenomes</taxon>
        <taxon>ecological metagenomes</taxon>
    </lineage>
</organism>
<dbReference type="AlphaFoldDB" id="A0A382UGY0"/>
<proteinExistence type="predicted"/>
<sequence length="77" mass="7979">MFSPKQLNPFCTLVLILTAFCLSNCSDKSEYGEASDYEKLGYGPSGSGIIKGTVLDNASDALSGVSVTFAKSGTTSS</sequence>
<accession>A0A382UGY0</accession>
<protein>
    <submittedName>
        <fullName evidence="1">Uncharacterized protein</fullName>
    </submittedName>
</protein>